<proteinExistence type="predicted"/>
<name>A0ACD3ZJV5_FUSSC</name>
<keyword evidence="2" id="KW-1185">Reference proteome</keyword>
<dbReference type="Proteomes" id="UP000830768">
    <property type="component" value="Chromosome 10"/>
</dbReference>
<protein>
    <submittedName>
        <fullName evidence="1">Uncharacterized protein</fullName>
    </submittedName>
</protein>
<reference evidence="1" key="1">
    <citation type="submission" date="2021-11" db="EMBL/GenBank/DDBJ databases">
        <title>Fusarium solani-melongenae Genome sequencing and assembly.</title>
        <authorList>
            <person name="Xie S."/>
            <person name="Huang L."/>
            <person name="Zhang X."/>
        </authorList>
    </citation>
    <scope>NUCLEOTIDE SEQUENCE</scope>
    <source>
        <strain evidence="1">CRI 24-3</strain>
    </source>
</reference>
<organism evidence="1 2">
    <name type="scientific">Fusarium solani subsp. cucurbitae</name>
    <name type="common">Neocosmosporum cucurbitae</name>
    <dbReference type="NCBI Taxonomy" id="2747967"/>
    <lineage>
        <taxon>Eukaryota</taxon>
        <taxon>Fungi</taxon>
        <taxon>Dikarya</taxon>
        <taxon>Ascomycota</taxon>
        <taxon>Pezizomycotina</taxon>
        <taxon>Sordariomycetes</taxon>
        <taxon>Hypocreomycetidae</taxon>
        <taxon>Hypocreales</taxon>
        <taxon>Nectriaceae</taxon>
        <taxon>Fusarium</taxon>
        <taxon>Fusarium solani species complex</taxon>
    </lineage>
</organism>
<accession>A0ACD3ZJV5</accession>
<dbReference type="EMBL" id="CP090038">
    <property type="protein sequence ID" value="UPL01402.1"/>
    <property type="molecule type" value="Genomic_DNA"/>
</dbReference>
<evidence type="ECO:0000313" key="1">
    <source>
        <dbReference type="EMBL" id="UPL01402.1"/>
    </source>
</evidence>
<evidence type="ECO:0000313" key="2">
    <source>
        <dbReference type="Proteomes" id="UP000830768"/>
    </source>
</evidence>
<gene>
    <name evidence="1" type="ORF">LCI18_012336</name>
</gene>
<sequence>MQRFLDAACRLVTSNDGILDSLEGIECLILEDVFHINAGNLRRAWLVFRRAISLAQLTGLDRGDNADLPVLNSTTITSPSFMWHRIVSQGRYLALMLGLPSGTPDDYLGNPEDLALNDCPMGYLERIHCIIMSRITASRGNKSDSIASVDLQVIDLTLERATRCMPPDWWQLPIKSPGDSEALEDILRIMFHITHFSLLIYLRLPHMLLDGENTQNYNKSTCVNASRELLNRYIRFRRKDSIAFCCTSIDFSAFTACLTLLLAHLRRGHDTNGIEDDLAHKRFSDRAMVQETIELMVELGQESGDMVLGKTTEIVASLARIEADAAKKAGLYGGFGGTRNRRTPNRSLRIMIPSFGVISITRDGFIPSASVLNSKGECHSQKSHTREHSQRLPAPSVELSQGSEPRTLEASGVGFDTDMLEVPSLPTLGSQGHALQPGQCQSQLGFAENCTANKLDLSFSFYLTSWAVLTYRGDMTRKAFNKIVFPSSYETVQRPSRVMRGMSAYICLLGPFRGASSIDISMLQLETPE</sequence>